<evidence type="ECO:0000313" key="2">
    <source>
        <dbReference type="Proteomes" id="UP000237271"/>
    </source>
</evidence>
<keyword evidence="2" id="KW-1185">Reference proteome</keyword>
<dbReference type="EMBL" id="NCKW01015855">
    <property type="protein sequence ID" value="POM61659.1"/>
    <property type="molecule type" value="Genomic_DNA"/>
</dbReference>
<organism evidence="1 2">
    <name type="scientific">Phytophthora palmivora</name>
    <dbReference type="NCBI Taxonomy" id="4796"/>
    <lineage>
        <taxon>Eukaryota</taxon>
        <taxon>Sar</taxon>
        <taxon>Stramenopiles</taxon>
        <taxon>Oomycota</taxon>
        <taxon>Peronosporomycetes</taxon>
        <taxon>Peronosporales</taxon>
        <taxon>Peronosporaceae</taxon>
        <taxon>Phytophthora</taxon>
    </lineage>
</organism>
<gene>
    <name evidence="1" type="ORF">PHPALM_29295</name>
</gene>
<proteinExistence type="predicted"/>
<dbReference type="OrthoDB" id="106781at2759"/>
<dbReference type="AlphaFoldDB" id="A0A2P4X7Z7"/>
<feature type="non-terminal residue" evidence="1">
    <location>
        <position position="1"/>
    </location>
</feature>
<reference evidence="1 2" key="1">
    <citation type="journal article" date="2017" name="Genome Biol. Evol.">
        <title>Phytophthora megakarya and P. palmivora, closely related causal agents of cacao black pod rot, underwent increases in genome sizes and gene numbers by different mechanisms.</title>
        <authorList>
            <person name="Ali S.S."/>
            <person name="Shao J."/>
            <person name="Lary D.J."/>
            <person name="Kronmiller B."/>
            <person name="Shen D."/>
            <person name="Strem M.D."/>
            <person name="Amoako-Attah I."/>
            <person name="Akrofi A.Y."/>
            <person name="Begoude B.A."/>
            <person name="Ten Hoopen G.M."/>
            <person name="Coulibaly K."/>
            <person name="Kebe B.I."/>
            <person name="Melnick R.L."/>
            <person name="Guiltinan M.J."/>
            <person name="Tyler B.M."/>
            <person name="Meinhardt L.W."/>
            <person name="Bailey B.A."/>
        </authorList>
    </citation>
    <scope>NUCLEOTIDE SEQUENCE [LARGE SCALE GENOMIC DNA]</scope>
    <source>
        <strain evidence="2">sbr112.9</strain>
    </source>
</reference>
<accession>A0A2P4X7Z7</accession>
<comment type="caution">
    <text evidence="1">The sequence shown here is derived from an EMBL/GenBank/DDBJ whole genome shotgun (WGS) entry which is preliminary data.</text>
</comment>
<dbReference type="Proteomes" id="UP000237271">
    <property type="component" value="Unassembled WGS sequence"/>
</dbReference>
<sequence>SNILSIKYCNVGICDHQASTCLLSTFTSSGRRKPQADWASATCLSKRLHHSKKPEPKPTYSSLPVNARMANFFCRASG</sequence>
<name>A0A2P4X7Z7_9STRA</name>
<protein>
    <submittedName>
        <fullName evidence="1">Uncharacterized protein</fullName>
    </submittedName>
</protein>
<evidence type="ECO:0000313" key="1">
    <source>
        <dbReference type="EMBL" id="POM61659.1"/>
    </source>
</evidence>